<proteinExistence type="predicted"/>
<evidence type="ECO:0000313" key="2">
    <source>
        <dbReference type="Proteomes" id="UP000447434"/>
    </source>
</evidence>
<sequence>MYMFCEPYLYTFSLGKTQTNSYQIHNNREAYHITNIPIQHFIPFYFNCKR</sequence>
<comment type="caution">
    <text evidence="1">The sequence shown here is derived from an EMBL/GenBank/DDBJ whole genome shotgun (WGS) entry which is preliminary data.</text>
</comment>
<gene>
    <name evidence="1" type="ORF">Lalb_Chr09g0326071</name>
</gene>
<protein>
    <submittedName>
        <fullName evidence="1">Uncharacterized protein</fullName>
    </submittedName>
</protein>
<dbReference type="Proteomes" id="UP000447434">
    <property type="component" value="Chromosome 9"/>
</dbReference>
<dbReference type="AlphaFoldDB" id="A0A6A4PZW6"/>
<accession>A0A6A4PZW6</accession>
<evidence type="ECO:0000313" key="1">
    <source>
        <dbReference type="EMBL" id="KAE9607060.1"/>
    </source>
</evidence>
<name>A0A6A4PZW6_LUPAL</name>
<organism evidence="1 2">
    <name type="scientific">Lupinus albus</name>
    <name type="common">White lupine</name>
    <name type="synonym">Lupinus termis</name>
    <dbReference type="NCBI Taxonomy" id="3870"/>
    <lineage>
        <taxon>Eukaryota</taxon>
        <taxon>Viridiplantae</taxon>
        <taxon>Streptophyta</taxon>
        <taxon>Embryophyta</taxon>
        <taxon>Tracheophyta</taxon>
        <taxon>Spermatophyta</taxon>
        <taxon>Magnoliopsida</taxon>
        <taxon>eudicotyledons</taxon>
        <taxon>Gunneridae</taxon>
        <taxon>Pentapetalae</taxon>
        <taxon>rosids</taxon>
        <taxon>fabids</taxon>
        <taxon>Fabales</taxon>
        <taxon>Fabaceae</taxon>
        <taxon>Papilionoideae</taxon>
        <taxon>50 kb inversion clade</taxon>
        <taxon>genistoids sensu lato</taxon>
        <taxon>core genistoids</taxon>
        <taxon>Genisteae</taxon>
        <taxon>Lupinus</taxon>
    </lineage>
</organism>
<reference evidence="2" key="1">
    <citation type="journal article" date="2020" name="Nat. Commun.">
        <title>Genome sequence of the cluster root forming white lupin.</title>
        <authorList>
            <person name="Hufnagel B."/>
            <person name="Marques A."/>
            <person name="Soriano A."/>
            <person name="Marques L."/>
            <person name="Divol F."/>
            <person name="Doumas P."/>
            <person name="Sallet E."/>
            <person name="Mancinotti D."/>
            <person name="Carrere S."/>
            <person name="Marande W."/>
            <person name="Arribat S."/>
            <person name="Keller J."/>
            <person name="Huneau C."/>
            <person name="Blein T."/>
            <person name="Aime D."/>
            <person name="Laguerre M."/>
            <person name="Taylor J."/>
            <person name="Schubert V."/>
            <person name="Nelson M."/>
            <person name="Geu-Flores F."/>
            <person name="Crespi M."/>
            <person name="Gallardo-Guerrero K."/>
            <person name="Delaux P.-M."/>
            <person name="Salse J."/>
            <person name="Berges H."/>
            <person name="Guyot R."/>
            <person name="Gouzy J."/>
            <person name="Peret B."/>
        </authorList>
    </citation>
    <scope>NUCLEOTIDE SEQUENCE [LARGE SCALE GENOMIC DNA]</scope>
    <source>
        <strain evidence="2">cv. Amiga</strain>
    </source>
</reference>
<dbReference type="EMBL" id="WOCE01000009">
    <property type="protein sequence ID" value="KAE9607060.1"/>
    <property type="molecule type" value="Genomic_DNA"/>
</dbReference>
<keyword evidence="2" id="KW-1185">Reference proteome</keyword>